<evidence type="ECO:0000256" key="4">
    <source>
        <dbReference type="ARBA" id="ARBA00022728"/>
    </source>
</evidence>
<sequence length="67" mass="7519">MAPSLEQFIECQVCVVTVDGRVFVGFLKGFDQLTNLVLYSCVERVFQKGAAFEELPLGIYLIRGDNM</sequence>
<dbReference type="Gene3D" id="2.30.30.100">
    <property type="match status" value="1"/>
</dbReference>
<dbReference type="SUPFAM" id="SSF50182">
    <property type="entry name" value="Sm-like ribonucleoproteins"/>
    <property type="match status" value="1"/>
</dbReference>
<comment type="subunit">
    <text evidence="9">LSm subunits form a heteromer with a doughnut shape.</text>
</comment>
<evidence type="ECO:0000256" key="3">
    <source>
        <dbReference type="ARBA" id="ARBA00022664"/>
    </source>
</evidence>
<dbReference type="GO" id="GO:0003729">
    <property type="term" value="F:mRNA binding"/>
    <property type="evidence" value="ECO:0007669"/>
    <property type="project" value="TreeGrafter"/>
</dbReference>
<name>A0AAD8LRN3_BABGI</name>
<accession>A0AAD8LRN3</accession>
<dbReference type="InterPro" id="IPR044642">
    <property type="entry name" value="PTHR15588"/>
</dbReference>
<comment type="similarity">
    <text evidence="2 9">Belongs to the snRNP Sm proteins family.</text>
</comment>
<evidence type="ECO:0000313" key="12">
    <source>
        <dbReference type="Proteomes" id="UP001230268"/>
    </source>
</evidence>
<dbReference type="PROSITE" id="PS52002">
    <property type="entry name" value="SM"/>
    <property type="match status" value="1"/>
</dbReference>
<organism evidence="11 12">
    <name type="scientific">Babesia gibsoni</name>
    <dbReference type="NCBI Taxonomy" id="33632"/>
    <lineage>
        <taxon>Eukaryota</taxon>
        <taxon>Sar</taxon>
        <taxon>Alveolata</taxon>
        <taxon>Apicomplexa</taxon>
        <taxon>Aconoidasida</taxon>
        <taxon>Piroplasmida</taxon>
        <taxon>Babesiidae</taxon>
        <taxon>Babesia</taxon>
    </lineage>
</organism>
<comment type="caution">
    <text evidence="11">The sequence shown here is derived from an EMBL/GenBank/DDBJ whole genome shotgun (WGS) entry which is preliminary data.</text>
</comment>
<dbReference type="Proteomes" id="UP001230268">
    <property type="component" value="Unassembled WGS sequence"/>
</dbReference>
<dbReference type="GO" id="GO:0005688">
    <property type="term" value="C:U6 snRNP"/>
    <property type="evidence" value="ECO:0007669"/>
    <property type="project" value="UniProtKB-UniRule"/>
</dbReference>
<protein>
    <recommendedName>
        <fullName evidence="9">U6 snRNA-associated Sm-like protein LSm8</fullName>
    </recommendedName>
</protein>
<proteinExistence type="inferred from homology"/>
<dbReference type="GO" id="GO:0046540">
    <property type="term" value="C:U4/U6 x U5 tri-snRNP complex"/>
    <property type="evidence" value="ECO:0007669"/>
    <property type="project" value="UniProtKB-UniRule"/>
</dbReference>
<dbReference type="Pfam" id="PF01423">
    <property type="entry name" value="LSM"/>
    <property type="match status" value="1"/>
</dbReference>
<keyword evidence="7 9" id="KW-0539">Nucleus</keyword>
<gene>
    <name evidence="9" type="primary">LSM8</name>
    <name evidence="11" type="ORF">BgAZ_403750</name>
</gene>
<dbReference type="InterPro" id="IPR010920">
    <property type="entry name" value="LSM_dom_sf"/>
</dbReference>
<feature type="domain" description="Sm" evidence="10">
    <location>
        <begin position="1"/>
        <end position="67"/>
    </location>
</feature>
<evidence type="ECO:0000256" key="5">
    <source>
        <dbReference type="ARBA" id="ARBA00022884"/>
    </source>
</evidence>
<dbReference type="InterPro" id="IPR001163">
    <property type="entry name" value="Sm_dom_euk/arc"/>
</dbReference>
<dbReference type="GO" id="GO:0000398">
    <property type="term" value="P:mRNA splicing, via spliceosome"/>
    <property type="evidence" value="ECO:0007669"/>
    <property type="project" value="UniProtKB-UniRule"/>
</dbReference>
<comment type="function">
    <text evidence="9">Plays role in pre-mRNA splicing as component of the U4/U6-U5 tri-snRNP complex that is involved in spliceosome assembly, and as component of the precatalytic spliceosome (spliceosome B complex). The heptameric LSM2-8 complex binds specifically to the 3'-terminal U-tract of U6 snRNA.</text>
</comment>
<keyword evidence="8 9" id="KW-0687">Ribonucleoprotein</keyword>
<evidence type="ECO:0000256" key="8">
    <source>
        <dbReference type="ARBA" id="ARBA00023274"/>
    </source>
</evidence>
<dbReference type="PANTHER" id="PTHR15588">
    <property type="entry name" value="LSM1"/>
    <property type="match status" value="1"/>
</dbReference>
<evidence type="ECO:0000256" key="6">
    <source>
        <dbReference type="ARBA" id="ARBA00023187"/>
    </source>
</evidence>
<evidence type="ECO:0000256" key="9">
    <source>
        <dbReference type="RuleBase" id="RU365048"/>
    </source>
</evidence>
<evidence type="ECO:0000256" key="1">
    <source>
        <dbReference type="ARBA" id="ARBA00004123"/>
    </source>
</evidence>
<keyword evidence="6 9" id="KW-0508">mRNA splicing</keyword>
<dbReference type="AlphaFoldDB" id="A0AAD8LRN3"/>
<evidence type="ECO:0000259" key="10">
    <source>
        <dbReference type="PROSITE" id="PS52002"/>
    </source>
</evidence>
<reference evidence="11" key="1">
    <citation type="submission" date="2023-08" db="EMBL/GenBank/DDBJ databases">
        <title>Draft sequence of the Babesia gibsoni genome.</title>
        <authorList>
            <person name="Yamagishi J.Y."/>
            <person name="Xuan X.X."/>
        </authorList>
    </citation>
    <scope>NUCLEOTIDE SEQUENCE</scope>
    <source>
        <strain evidence="11">Azabu</strain>
    </source>
</reference>
<dbReference type="InterPro" id="IPR047575">
    <property type="entry name" value="Sm"/>
</dbReference>
<keyword evidence="12" id="KW-1185">Reference proteome</keyword>
<comment type="subcellular location">
    <subcellularLocation>
        <location evidence="1 9">Nucleus</location>
    </subcellularLocation>
</comment>
<dbReference type="SMART" id="SM00651">
    <property type="entry name" value="Sm"/>
    <property type="match status" value="1"/>
</dbReference>
<keyword evidence="3 9" id="KW-0507">mRNA processing</keyword>
<evidence type="ECO:0000256" key="2">
    <source>
        <dbReference type="ARBA" id="ARBA00006850"/>
    </source>
</evidence>
<dbReference type="PANTHER" id="PTHR15588:SF9">
    <property type="entry name" value="U6 SNRNA-ASSOCIATED SM-LIKE PROTEIN LSM8"/>
    <property type="match status" value="1"/>
</dbReference>
<dbReference type="InterPro" id="IPR034103">
    <property type="entry name" value="Lsm8"/>
</dbReference>
<dbReference type="GO" id="GO:0071011">
    <property type="term" value="C:precatalytic spliceosome"/>
    <property type="evidence" value="ECO:0007669"/>
    <property type="project" value="TreeGrafter"/>
</dbReference>
<keyword evidence="4 9" id="KW-0747">Spliceosome</keyword>
<evidence type="ECO:0000313" key="11">
    <source>
        <dbReference type="EMBL" id="KAK1442345.1"/>
    </source>
</evidence>
<evidence type="ECO:0000256" key="7">
    <source>
        <dbReference type="ARBA" id="ARBA00023242"/>
    </source>
</evidence>
<keyword evidence="5 9" id="KW-0694">RNA-binding</keyword>
<dbReference type="EMBL" id="JAVEPI010000004">
    <property type="protein sequence ID" value="KAK1442345.1"/>
    <property type="molecule type" value="Genomic_DNA"/>
</dbReference>
<dbReference type="CDD" id="cd01727">
    <property type="entry name" value="LSm8"/>
    <property type="match status" value="1"/>
</dbReference>